<evidence type="ECO:0000313" key="9">
    <source>
        <dbReference type="Proteomes" id="UP000183385"/>
    </source>
</evidence>
<dbReference type="InterPro" id="IPR036922">
    <property type="entry name" value="Rieske_2Fe-2S_sf"/>
</dbReference>
<evidence type="ECO:0000256" key="5">
    <source>
        <dbReference type="ARBA" id="ARBA00023014"/>
    </source>
</evidence>
<evidence type="ECO:0000313" key="8">
    <source>
        <dbReference type="EMBL" id="SFC63569.1"/>
    </source>
</evidence>
<dbReference type="SUPFAM" id="SSF50022">
    <property type="entry name" value="ISP domain"/>
    <property type="match status" value="1"/>
</dbReference>
<comment type="caution">
    <text evidence="8">The sequence shown here is derived from an EMBL/GenBank/DDBJ whole genome shotgun (WGS) entry which is preliminary data.</text>
</comment>
<keyword evidence="4" id="KW-0408">Iron</keyword>
<gene>
    <name evidence="8" type="ORF">SAMN05216577_108103</name>
</gene>
<dbReference type="EMBL" id="FOLS01000008">
    <property type="protein sequence ID" value="SFC63569.1"/>
    <property type="molecule type" value="Genomic_DNA"/>
</dbReference>
<dbReference type="InterPro" id="IPR017881">
    <property type="entry name" value="NirD"/>
</dbReference>
<feature type="domain" description="Rieske" evidence="7">
    <location>
        <begin position="19"/>
        <end position="123"/>
    </location>
</feature>
<accession>A0AAQ1KF24</accession>
<reference evidence="8 9" key="1">
    <citation type="submission" date="2016-10" db="EMBL/GenBank/DDBJ databases">
        <authorList>
            <person name="Varghese N."/>
            <person name="Submissions S."/>
        </authorList>
    </citation>
    <scope>NUCLEOTIDE SEQUENCE [LARGE SCALE GENOMIC DNA]</scope>
    <source>
        <strain evidence="8 9">LMG 18378</strain>
    </source>
</reference>
<keyword evidence="2" id="KW-0479">Metal-binding</keyword>
<evidence type="ECO:0000256" key="1">
    <source>
        <dbReference type="ARBA" id="ARBA00022714"/>
    </source>
</evidence>
<evidence type="ECO:0000259" key="7">
    <source>
        <dbReference type="PROSITE" id="PS51296"/>
    </source>
</evidence>
<dbReference type="PROSITE" id="PS51296">
    <property type="entry name" value="RIESKE"/>
    <property type="match status" value="1"/>
</dbReference>
<sequence>MAQLSAQLIDSRPLDSDWQDLCSRDDLVADSGVVAWVGGVQVALFYLPGSARGRQLYAVENRDPLSGANVIGRGIVGCLGGELVVAAPLYKQHFRLEDGACLEFPEQQLRVWPVRLRGDMVEIGSMA</sequence>
<evidence type="ECO:0000256" key="3">
    <source>
        <dbReference type="ARBA" id="ARBA00023002"/>
    </source>
</evidence>
<keyword evidence="9" id="KW-1185">Reference proteome</keyword>
<dbReference type="Proteomes" id="UP000183385">
    <property type="component" value="Unassembled WGS sequence"/>
</dbReference>
<dbReference type="GO" id="GO:0051537">
    <property type="term" value="F:2 iron, 2 sulfur cluster binding"/>
    <property type="evidence" value="ECO:0007669"/>
    <property type="project" value="UniProtKB-KW"/>
</dbReference>
<keyword evidence="1" id="KW-0001">2Fe-2S</keyword>
<dbReference type="InterPro" id="IPR017941">
    <property type="entry name" value="Rieske_2Fe-2S"/>
</dbReference>
<dbReference type="PROSITE" id="PS51300">
    <property type="entry name" value="NIRD"/>
    <property type="match status" value="1"/>
</dbReference>
<dbReference type="Pfam" id="PF13806">
    <property type="entry name" value="Rieske_2"/>
    <property type="match status" value="1"/>
</dbReference>
<dbReference type="NCBIfam" id="TIGR02378">
    <property type="entry name" value="nirD_assim_sml"/>
    <property type="match status" value="1"/>
</dbReference>
<dbReference type="GO" id="GO:0042128">
    <property type="term" value="P:nitrate assimilation"/>
    <property type="evidence" value="ECO:0007669"/>
    <property type="project" value="UniProtKB-KW"/>
</dbReference>
<dbReference type="PANTHER" id="PTHR40562">
    <property type="match status" value="1"/>
</dbReference>
<protein>
    <submittedName>
        <fullName evidence="8">Nitrite reductase (NADH) small subunit</fullName>
    </submittedName>
</protein>
<keyword evidence="6" id="KW-0534">Nitrate assimilation</keyword>
<keyword evidence="3" id="KW-0560">Oxidoreductase</keyword>
<dbReference type="PANTHER" id="PTHR40562:SF1">
    <property type="entry name" value="NITRITE REDUCTASE (NADH) SMALL SUBUNIT"/>
    <property type="match status" value="1"/>
</dbReference>
<dbReference type="Gene3D" id="2.102.10.10">
    <property type="entry name" value="Rieske [2Fe-2S] iron-sulphur domain"/>
    <property type="match status" value="1"/>
</dbReference>
<dbReference type="RefSeq" id="WP_074979579.1">
    <property type="nucleotide sequence ID" value="NZ_FOLS01000008.1"/>
</dbReference>
<evidence type="ECO:0000256" key="6">
    <source>
        <dbReference type="ARBA" id="ARBA00023063"/>
    </source>
</evidence>
<dbReference type="CDD" id="cd03529">
    <property type="entry name" value="Rieske_NirD"/>
    <property type="match status" value="1"/>
</dbReference>
<name>A0AAQ1KF24_9PSED</name>
<dbReference type="InterPro" id="IPR012748">
    <property type="entry name" value="Rieske-like_NirD"/>
</dbReference>
<dbReference type="AlphaFoldDB" id="A0AAQ1KF24"/>
<organism evidence="8 9">
    <name type="scientific">Pseudomonas citronellolis</name>
    <dbReference type="NCBI Taxonomy" id="53408"/>
    <lineage>
        <taxon>Bacteria</taxon>
        <taxon>Pseudomonadati</taxon>
        <taxon>Pseudomonadota</taxon>
        <taxon>Gammaproteobacteria</taxon>
        <taxon>Pseudomonadales</taxon>
        <taxon>Pseudomonadaceae</taxon>
        <taxon>Pseudomonas</taxon>
    </lineage>
</organism>
<dbReference type="GO" id="GO:0008942">
    <property type="term" value="F:nitrite reductase [NAD(P)H] activity"/>
    <property type="evidence" value="ECO:0007669"/>
    <property type="project" value="InterPro"/>
</dbReference>
<dbReference type="GO" id="GO:0046872">
    <property type="term" value="F:metal ion binding"/>
    <property type="evidence" value="ECO:0007669"/>
    <property type="project" value="UniProtKB-KW"/>
</dbReference>
<keyword evidence="5" id="KW-0411">Iron-sulfur</keyword>
<proteinExistence type="predicted"/>
<evidence type="ECO:0000256" key="2">
    <source>
        <dbReference type="ARBA" id="ARBA00022723"/>
    </source>
</evidence>
<evidence type="ECO:0000256" key="4">
    <source>
        <dbReference type="ARBA" id="ARBA00023004"/>
    </source>
</evidence>